<dbReference type="OrthoDB" id="3045471at2759"/>
<dbReference type="SUPFAM" id="SSF81383">
    <property type="entry name" value="F-box domain"/>
    <property type="match status" value="1"/>
</dbReference>
<reference evidence="2" key="1">
    <citation type="submission" date="2020-11" db="EMBL/GenBank/DDBJ databases">
        <authorList>
            <consortium name="DOE Joint Genome Institute"/>
            <person name="Ahrendt S."/>
            <person name="Riley R."/>
            <person name="Andreopoulos W."/>
            <person name="Labutti K."/>
            <person name="Pangilinan J."/>
            <person name="Ruiz-Duenas F.J."/>
            <person name="Barrasa J.M."/>
            <person name="Sanchez-Garcia M."/>
            <person name="Camarero S."/>
            <person name="Miyauchi S."/>
            <person name="Serrano A."/>
            <person name="Linde D."/>
            <person name="Babiker R."/>
            <person name="Drula E."/>
            <person name="Ayuso-Fernandez I."/>
            <person name="Pacheco R."/>
            <person name="Padilla G."/>
            <person name="Ferreira P."/>
            <person name="Barriuso J."/>
            <person name="Kellner H."/>
            <person name="Castanera R."/>
            <person name="Alfaro M."/>
            <person name="Ramirez L."/>
            <person name="Pisabarro A.G."/>
            <person name="Kuo A."/>
            <person name="Tritt A."/>
            <person name="Lipzen A."/>
            <person name="He G."/>
            <person name="Yan M."/>
            <person name="Ng V."/>
            <person name="Cullen D."/>
            <person name="Martin F."/>
            <person name="Rosso M.-N."/>
            <person name="Henrissat B."/>
            <person name="Hibbett D."/>
            <person name="Martinez A.T."/>
            <person name="Grigoriev I.V."/>
        </authorList>
    </citation>
    <scope>NUCLEOTIDE SEQUENCE</scope>
    <source>
        <strain evidence="2">MF-IS2</strain>
    </source>
</reference>
<evidence type="ECO:0000313" key="3">
    <source>
        <dbReference type="Proteomes" id="UP000807342"/>
    </source>
</evidence>
<name>A0A9P6C4T0_9AGAR</name>
<feature type="domain" description="F-box" evidence="1">
    <location>
        <begin position="1"/>
        <end position="44"/>
    </location>
</feature>
<comment type="caution">
    <text evidence="2">The sequence shown here is derived from an EMBL/GenBank/DDBJ whole genome shotgun (WGS) entry which is preliminary data.</text>
</comment>
<dbReference type="InterPro" id="IPR001810">
    <property type="entry name" value="F-box_dom"/>
</dbReference>
<evidence type="ECO:0000259" key="1">
    <source>
        <dbReference type="PROSITE" id="PS50181"/>
    </source>
</evidence>
<sequence>MVADLPVELWLEILSHLPQGTLPKMIGINRYLFEAGMDELYKEINLEAGAKVERYVEQLQYVIPPFFCAFNV</sequence>
<proteinExistence type="predicted"/>
<organism evidence="2 3">
    <name type="scientific">Macrolepiota fuliginosa MF-IS2</name>
    <dbReference type="NCBI Taxonomy" id="1400762"/>
    <lineage>
        <taxon>Eukaryota</taxon>
        <taxon>Fungi</taxon>
        <taxon>Dikarya</taxon>
        <taxon>Basidiomycota</taxon>
        <taxon>Agaricomycotina</taxon>
        <taxon>Agaricomycetes</taxon>
        <taxon>Agaricomycetidae</taxon>
        <taxon>Agaricales</taxon>
        <taxon>Agaricineae</taxon>
        <taxon>Agaricaceae</taxon>
        <taxon>Macrolepiota</taxon>
    </lineage>
</organism>
<gene>
    <name evidence="2" type="ORF">P691DRAFT_668885</name>
</gene>
<accession>A0A9P6C4T0</accession>
<evidence type="ECO:0000313" key="2">
    <source>
        <dbReference type="EMBL" id="KAF9448704.1"/>
    </source>
</evidence>
<dbReference type="EMBL" id="MU151152">
    <property type="protein sequence ID" value="KAF9448704.1"/>
    <property type="molecule type" value="Genomic_DNA"/>
</dbReference>
<dbReference type="AlphaFoldDB" id="A0A9P6C4T0"/>
<dbReference type="InterPro" id="IPR036047">
    <property type="entry name" value="F-box-like_dom_sf"/>
</dbReference>
<dbReference type="Proteomes" id="UP000807342">
    <property type="component" value="Unassembled WGS sequence"/>
</dbReference>
<dbReference type="PROSITE" id="PS50181">
    <property type="entry name" value="FBOX"/>
    <property type="match status" value="1"/>
</dbReference>
<keyword evidence="3" id="KW-1185">Reference proteome</keyword>
<protein>
    <recommendedName>
        <fullName evidence="1">F-box domain-containing protein</fullName>
    </recommendedName>
</protein>